<sequence>MTRLLTDTMLGGLTTYLRMCGYDTVYALDVGLEASDAVRTYATAQHRQLLTRNRELAGRTDNALLLESRDTETMLSTLWDEGFELRLSSSPERCGTCNGTVTRVESDARTPAYAPAPHSIAVWVCQDCGQYFWKGSHWDDVAETLEAVRENP</sequence>
<proteinExistence type="predicted"/>
<evidence type="ECO:0000259" key="1">
    <source>
        <dbReference type="Pfam" id="PF01927"/>
    </source>
</evidence>
<dbReference type="Pfam" id="PF01927">
    <property type="entry name" value="Mut7-C"/>
    <property type="match status" value="1"/>
</dbReference>
<gene>
    <name evidence="2" type="ORF">ACFQJ7_04010</name>
</gene>
<dbReference type="Proteomes" id="UP001596414">
    <property type="component" value="Unassembled WGS sequence"/>
</dbReference>
<protein>
    <submittedName>
        <fullName evidence="2">Mut7-C RNAse domain-containing protein</fullName>
    </submittedName>
</protein>
<evidence type="ECO:0000313" key="2">
    <source>
        <dbReference type="EMBL" id="MFC7125205.1"/>
    </source>
</evidence>
<organism evidence="2 3">
    <name type="scientific">Halovenus rubra</name>
    <dbReference type="NCBI Taxonomy" id="869890"/>
    <lineage>
        <taxon>Archaea</taxon>
        <taxon>Methanobacteriati</taxon>
        <taxon>Methanobacteriota</taxon>
        <taxon>Stenosarchaea group</taxon>
        <taxon>Halobacteria</taxon>
        <taxon>Halobacteriales</taxon>
        <taxon>Haloarculaceae</taxon>
        <taxon>Halovenus</taxon>
    </lineage>
</organism>
<dbReference type="EMBL" id="JBHSZQ010000004">
    <property type="protein sequence ID" value="MFC7125205.1"/>
    <property type="molecule type" value="Genomic_DNA"/>
</dbReference>
<dbReference type="InterPro" id="IPR002782">
    <property type="entry name" value="Mut7-C_RNAse_dom"/>
</dbReference>
<reference evidence="2 3" key="1">
    <citation type="journal article" date="2014" name="Int. J. Syst. Evol. Microbiol.">
        <title>Complete genome sequence of Corynebacterium casei LMG S-19264T (=DSM 44701T), isolated from a smear-ripened cheese.</title>
        <authorList>
            <consortium name="US DOE Joint Genome Institute (JGI-PGF)"/>
            <person name="Walter F."/>
            <person name="Albersmeier A."/>
            <person name="Kalinowski J."/>
            <person name="Ruckert C."/>
        </authorList>
    </citation>
    <scope>NUCLEOTIDE SEQUENCE [LARGE SCALE GENOMIC DNA]</scope>
    <source>
        <strain evidence="2 3">CGMCC 4.7215</strain>
    </source>
</reference>
<dbReference type="PANTHER" id="PTHR39081">
    <property type="entry name" value="MUT7-C DOMAIN-CONTAINING PROTEIN"/>
    <property type="match status" value="1"/>
</dbReference>
<name>A0ABD5X1Z9_9EURY</name>
<feature type="domain" description="Mut7-C RNAse" evidence="1">
    <location>
        <begin position="2"/>
        <end position="144"/>
    </location>
</feature>
<evidence type="ECO:0000313" key="3">
    <source>
        <dbReference type="Proteomes" id="UP001596414"/>
    </source>
</evidence>
<dbReference type="PANTHER" id="PTHR39081:SF1">
    <property type="entry name" value="MUT7-C RNASE DOMAIN-CONTAINING PROTEIN"/>
    <property type="match status" value="1"/>
</dbReference>
<accession>A0ABD5X1Z9</accession>
<dbReference type="AlphaFoldDB" id="A0ABD5X1Z9"/>
<comment type="caution">
    <text evidence="2">The sequence shown here is derived from an EMBL/GenBank/DDBJ whole genome shotgun (WGS) entry which is preliminary data.</text>
</comment>
<dbReference type="RefSeq" id="WP_267636204.1">
    <property type="nucleotide sequence ID" value="NZ_JAODIY010000004.1"/>
</dbReference>